<protein>
    <submittedName>
        <fullName evidence="1">2175_t:CDS:1</fullName>
    </submittedName>
</protein>
<comment type="caution">
    <text evidence="1">The sequence shown here is derived from an EMBL/GenBank/DDBJ whole genome shotgun (WGS) entry which is preliminary data.</text>
</comment>
<gene>
    <name evidence="1" type="ORF">RPERSI_LOCUS4987</name>
</gene>
<accession>A0ACA9M8P2</accession>
<keyword evidence="2" id="KW-1185">Reference proteome</keyword>
<reference evidence="1" key="1">
    <citation type="submission" date="2021-06" db="EMBL/GenBank/DDBJ databases">
        <authorList>
            <person name="Kallberg Y."/>
            <person name="Tangrot J."/>
            <person name="Rosling A."/>
        </authorList>
    </citation>
    <scope>NUCLEOTIDE SEQUENCE</scope>
    <source>
        <strain evidence="1">MA461A</strain>
    </source>
</reference>
<organism evidence="1 2">
    <name type="scientific">Racocetra persica</name>
    <dbReference type="NCBI Taxonomy" id="160502"/>
    <lineage>
        <taxon>Eukaryota</taxon>
        <taxon>Fungi</taxon>
        <taxon>Fungi incertae sedis</taxon>
        <taxon>Mucoromycota</taxon>
        <taxon>Glomeromycotina</taxon>
        <taxon>Glomeromycetes</taxon>
        <taxon>Diversisporales</taxon>
        <taxon>Gigasporaceae</taxon>
        <taxon>Racocetra</taxon>
    </lineage>
</organism>
<dbReference type="Proteomes" id="UP000789920">
    <property type="component" value="Unassembled WGS sequence"/>
</dbReference>
<proteinExistence type="predicted"/>
<evidence type="ECO:0000313" key="2">
    <source>
        <dbReference type="Proteomes" id="UP000789920"/>
    </source>
</evidence>
<dbReference type="EMBL" id="CAJVQC010007272">
    <property type="protein sequence ID" value="CAG8577169.1"/>
    <property type="molecule type" value="Genomic_DNA"/>
</dbReference>
<sequence>MTDLKQRPKGDTMIQWKLETLQVAATNLSTVVLVFALWGSLFALVSLVFGITYKKFTNNNESINLFYFIVLNFVEPFCFQIAQFIIIYNSVRPTPNNAPLGRAFSMMKNPQHPFKTLSSRRMSSSKISSMIISSTGSNTKIEKDTRSSIMRPASIVPKAHLLSLPETCSKSITFTSSSPTNTDSSNKLLQPVHPRNRLALDENLDTISNASTSYYSIGESFITLSRNNSLIDFNTKETNSQRTSSQLSINEHLIYRCP</sequence>
<name>A0ACA9M8P2_9GLOM</name>
<evidence type="ECO:0000313" key="1">
    <source>
        <dbReference type="EMBL" id="CAG8577169.1"/>
    </source>
</evidence>